<dbReference type="Proteomes" id="UP001596473">
    <property type="component" value="Unassembled WGS sequence"/>
</dbReference>
<dbReference type="RefSeq" id="WP_380186824.1">
    <property type="nucleotide sequence ID" value="NZ_JBHTBQ010000009.1"/>
</dbReference>
<keyword evidence="2" id="KW-1185">Reference proteome</keyword>
<gene>
    <name evidence="1" type="ORF">ACFQNF_05740</name>
</gene>
<organism evidence="1 2">
    <name type="scientific">Iodobacter arcticus</name>
    <dbReference type="NCBI Taxonomy" id="590593"/>
    <lineage>
        <taxon>Bacteria</taxon>
        <taxon>Pseudomonadati</taxon>
        <taxon>Pseudomonadota</taxon>
        <taxon>Betaproteobacteria</taxon>
        <taxon>Neisseriales</taxon>
        <taxon>Chitinibacteraceae</taxon>
        <taxon>Iodobacter</taxon>
    </lineage>
</organism>
<sequence>MSSVLNPEVMSRQNEVLRRLREFGVSVLRVIPSSQVVPSDDAITLEIDAVFRRALRNVMLGKMQVRDVEGVRVCVHSTQLYDVHILWREVA</sequence>
<evidence type="ECO:0000313" key="2">
    <source>
        <dbReference type="Proteomes" id="UP001596473"/>
    </source>
</evidence>
<comment type="caution">
    <text evidence="1">The sequence shown here is derived from an EMBL/GenBank/DDBJ whole genome shotgun (WGS) entry which is preliminary data.</text>
</comment>
<accession>A0ABW2QZW0</accession>
<protein>
    <submittedName>
        <fullName evidence="1">Uncharacterized protein</fullName>
    </submittedName>
</protein>
<evidence type="ECO:0000313" key="1">
    <source>
        <dbReference type="EMBL" id="MFC7419377.1"/>
    </source>
</evidence>
<dbReference type="EMBL" id="JBHTBQ010000009">
    <property type="protein sequence ID" value="MFC7419377.1"/>
    <property type="molecule type" value="Genomic_DNA"/>
</dbReference>
<reference evidence="2" key="1">
    <citation type="journal article" date="2019" name="Int. J. Syst. Evol. Microbiol.">
        <title>The Global Catalogue of Microorganisms (GCM) 10K type strain sequencing project: providing services to taxonomists for standard genome sequencing and annotation.</title>
        <authorList>
            <consortium name="The Broad Institute Genomics Platform"/>
            <consortium name="The Broad Institute Genome Sequencing Center for Infectious Disease"/>
            <person name="Wu L."/>
            <person name="Ma J."/>
        </authorList>
    </citation>
    <scope>NUCLEOTIDE SEQUENCE [LARGE SCALE GENOMIC DNA]</scope>
    <source>
        <strain evidence="2">CCUG 62945</strain>
    </source>
</reference>
<proteinExistence type="predicted"/>
<name>A0ABW2QZW0_9NEIS</name>